<dbReference type="Pfam" id="PF13358">
    <property type="entry name" value="DDE_3"/>
    <property type="match status" value="1"/>
</dbReference>
<dbReference type="InterPro" id="IPR047655">
    <property type="entry name" value="Transpos_IS630-like"/>
</dbReference>
<name>A0A1B8AJW6_FUSPO</name>
<dbReference type="EMBL" id="LYXU01000003">
    <property type="protein sequence ID" value="OBS20596.1"/>
    <property type="molecule type" value="Genomic_DNA"/>
</dbReference>
<proteinExistence type="predicted"/>
<keyword evidence="3" id="KW-1185">Reference proteome</keyword>
<dbReference type="GO" id="GO:0003676">
    <property type="term" value="F:nucleic acid binding"/>
    <property type="evidence" value="ECO:0007669"/>
    <property type="project" value="InterPro"/>
</dbReference>
<dbReference type="InterPro" id="IPR012337">
    <property type="entry name" value="RNaseH-like_sf"/>
</dbReference>
<comment type="caution">
    <text evidence="2">The sequence shown here is derived from an EMBL/GenBank/DDBJ whole genome shotgun (WGS) entry which is preliminary data.</text>
</comment>
<dbReference type="NCBIfam" id="NF033545">
    <property type="entry name" value="transpos_IS630"/>
    <property type="match status" value="1"/>
</dbReference>
<organism evidence="2 3">
    <name type="scientific">Fusarium poae</name>
    <dbReference type="NCBI Taxonomy" id="36050"/>
    <lineage>
        <taxon>Eukaryota</taxon>
        <taxon>Fungi</taxon>
        <taxon>Dikarya</taxon>
        <taxon>Ascomycota</taxon>
        <taxon>Pezizomycotina</taxon>
        <taxon>Sordariomycetes</taxon>
        <taxon>Hypocreomycetidae</taxon>
        <taxon>Hypocreales</taxon>
        <taxon>Nectriaceae</taxon>
        <taxon>Fusarium</taxon>
    </lineage>
</organism>
<accession>A0A1B8AJW6</accession>
<protein>
    <recommendedName>
        <fullName evidence="1">Tc1-like transposase DDE domain-containing protein</fullName>
    </recommendedName>
</protein>
<dbReference type="PANTHER" id="PTHR46564:SF1">
    <property type="entry name" value="TRANSPOSASE"/>
    <property type="match status" value="1"/>
</dbReference>
<evidence type="ECO:0000259" key="1">
    <source>
        <dbReference type="Pfam" id="PF13358"/>
    </source>
</evidence>
<dbReference type="PANTHER" id="PTHR46564">
    <property type="entry name" value="TRANSPOSASE"/>
    <property type="match status" value="1"/>
</dbReference>
<dbReference type="STRING" id="36050.A0A1B8AJW6"/>
<feature type="domain" description="Tc1-like transposase DDE" evidence="1">
    <location>
        <begin position="143"/>
        <end position="279"/>
    </location>
</feature>
<evidence type="ECO:0000313" key="3">
    <source>
        <dbReference type="Proteomes" id="UP000091967"/>
    </source>
</evidence>
<evidence type="ECO:0000313" key="2">
    <source>
        <dbReference type="EMBL" id="OBS20596.1"/>
    </source>
</evidence>
<gene>
    <name evidence="2" type="ORF">FPOA_06949</name>
</gene>
<dbReference type="Proteomes" id="UP000091967">
    <property type="component" value="Unassembled WGS sequence"/>
</dbReference>
<reference evidence="2 3" key="1">
    <citation type="submission" date="2016-06" db="EMBL/GenBank/DDBJ databases">
        <title>Living apart together: crosstalk between the core and supernumerary genomes in a fungal plant pathogen.</title>
        <authorList>
            <person name="Vanheule A."/>
            <person name="Audenaert K."/>
            <person name="Warris S."/>
            <person name="Van De Geest H."/>
            <person name="Schijlen E."/>
            <person name="Hofte M."/>
            <person name="De Saeger S."/>
            <person name="Haesaert G."/>
            <person name="Waalwijk C."/>
            <person name="Van Der Lee T."/>
        </authorList>
    </citation>
    <scope>NUCLEOTIDE SEQUENCE [LARGE SCALE GENOMIC DNA]</scope>
    <source>
        <strain evidence="2 3">2516</strain>
    </source>
</reference>
<dbReference type="SUPFAM" id="SSF46689">
    <property type="entry name" value="Homeodomain-like"/>
    <property type="match status" value="1"/>
</dbReference>
<dbReference type="SUPFAM" id="SSF53098">
    <property type="entry name" value="Ribonuclease H-like"/>
    <property type="match status" value="1"/>
</dbReference>
<dbReference type="InterPro" id="IPR036397">
    <property type="entry name" value="RNaseH_sf"/>
</dbReference>
<dbReference type="Gene3D" id="3.30.420.10">
    <property type="entry name" value="Ribonuclease H-like superfamily/Ribonuclease H"/>
    <property type="match status" value="1"/>
</dbReference>
<dbReference type="OMA" id="FEAFMQI"/>
<sequence length="326" mass="37498">MAPRLSDADHEKIEAMIQRGEPTKQIAQAIPCDPRTVRKARARYRLFESTKAPPNRVGRHKKVTTYKRDALLDRLADHPATDRSEMITFLRDEFEDDVSLSTISRSLKDARWTRKNCHRVAQQRNPKLRGLYLYKLSKYKSYQMIFIDESGADRRVGYRNKGWAPSGVTPIQVGRLNREQRYQILAAYTQDGIELARVYPGSTDAALFKDFIEQLLHGCGRWPQPKSVLIMDNASFHHNDELESMCAEAGVELLYLPPYSPDFNPIEEYFAELKNFIKKPGPELFKLFKKDFQAFLQACVDAVGKRIASARGHFRHAGLAINEHKE</sequence>
<dbReference type="InterPro" id="IPR009057">
    <property type="entry name" value="Homeodomain-like_sf"/>
</dbReference>
<dbReference type="AlphaFoldDB" id="A0A1B8AJW6"/>
<dbReference type="InterPro" id="IPR038717">
    <property type="entry name" value="Tc1-like_DDE_dom"/>
</dbReference>